<comment type="caution">
    <text evidence="1">The sequence shown here is derived from an EMBL/GenBank/DDBJ whole genome shotgun (WGS) entry which is preliminary data.</text>
</comment>
<dbReference type="AlphaFoldDB" id="A0A7J3QES7"/>
<dbReference type="EMBL" id="DTET01000115">
    <property type="protein sequence ID" value="HGV66628.1"/>
    <property type="molecule type" value="Genomic_DNA"/>
</dbReference>
<protein>
    <submittedName>
        <fullName evidence="1">Uncharacterized protein</fullName>
    </submittedName>
</protein>
<evidence type="ECO:0000313" key="1">
    <source>
        <dbReference type="EMBL" id="HGV66628.1"/>
    </source>
</evidence>
<proteinExistence type="predicted"/>
<accession>A0A7J3QES7</accession>
<organism evidence="1">
    <name type="scientific">Ignisphaera aggregans</name>
    <dbReference type="NCBI Taxonomy" id="334771"/>
    <lineage>
        <taxon>Archaea</taxon>
        <taxon>Thermoproteota</taxon>
        <taxon>Thermoprotei</taxon>
        <taxon>Desulfurococcales</taxon>
        <taxon>Desulfurococcaceae</taxon>
        <taxon>Ignisphaera</taxon>
    </lineage>
</organism>
<reference evidence="1" key="1">
    <citation type="journal article" date="2020" name="mSystems">
        <title>Genome- and Community-Level Interaction Insights into Carbon Utilization and Element Cycling Functions of Hydrothermarchaeota in Hydrothermal Sediment.</title>
        <authorList>
            <person name="Zhou Z."/>
            <person name="Liu Y."/>
            <person name="Xu W."/>
            <person name="Pan J."/>
            <person name="Luo Z.H."/>
            <person name="Li M."/>
        </authorList>
    </citation>
    <scope>NUCLEOTIDE SEQUENCE [LARGE SCALE GENOMIC DNA]</scope>
    <source>
        <strain evidence="1">SpSt-721</strain>
    </source>
</reference>
<name>A0A7J3QES7_9CREN</name>
<gene>
    <name evidence="1" type="ORF">ENV02_02275</name>
</gene>
<sequence>MGRRIRSREGFVVDEESGEVTDDFIVDSLDEAGSIDEPSQRGFCVDEEAVERIISQLMPGIVEILTAYLKKRLCEASLEEIESVLNRLWSSYGASIFRDVLEKRLSSYMSVDESRVYDVAGLAGLAIFRCLRNAGLNKDVIAEYIYRAVYGGEIEDDNYRVAVELFNSIKIAGRRALIRWVSKPLDRSIDVSLASIALGARVRSIGRLLYITTKIQGLGIQITPSKIDISSRLTESKKVNEVLSYLSRKLGVELSKPIPLIATIVIKLPFTVNLNVLATHESGDHQGTRVKIERDRYTLLVYPNTLNIYTRLNGVLGKIDTIIVEALPQICTYINL</sequence>